<evidence type="ECO:0000313" key="3">
    <source>
        <dbReference type="EMBL" id="GHP06357.1"/>
    </source>
</evidence>
<protein>
    <recommendedName>
        <fullName evidence="5">30S ribosomal protein S6, chloroplastic</fullName>
    </recommendedName>
</protein>
<evidence type="ECO:0008006" key="5">
    <source>
        <dbReference type="Google" id="ProtNLM"/>
    </source>
</evidence>
<dbReference type="PANTHER" id="PTHR21011:SF16">
    <property type="entry name" value="SMALL RIBOSOMAL SUBUNIT PROTEIN BS6C ALPHA"/>
    <property type="match status" value="1"/>
</dbReference>
<dbReference type="Proteomes" id="UP000660262">
    <property type="component" value="Unassembled WGS sequence"/>
</dbReference>
<gene>
    <name evidence="3" type="ORF">PPROV_000510300</name>
</gene>
<comment type="caution">
    <text evidence="3">The sequence shown here is derived from an EMBL/GenBank/DDBJ whole genome shotgun (WGS) entry which is preliminary data.</text>
</comment>
<dbReference type="InterPro" id="IPR000529">
    <property type="entry name" value="Ribosomal_bS6"/>
</dbReference>
<dbReference type="GO" id="GO:0006412">
    <property type="term" value="P:translation"/>
    <property type="evidence" value="ECO:0007669"/>
    <property type="project" value="InterPro"/>
</dbReference>
<dbReference type="GO" id="GO:0070181">
    <property type="term" value="F:small ribosomal subunit rRNA binding"/>
    <property type="evidence" value="ECO:0007669"/>
    <property type="project" value="TreeGrafter"/>
</dbReference>
<dbReference type="EMBL" id="BNJQ01000012">
    <property type="protein sequence ID" value="GHP06357.1"/>
    <property type="molecule type" value="Genomic_DNA"/>
</dbReference>
<dbReference type="InterPro" id="IPR020814">
    <property type="entry name" value="Ribosomal_S6_plastid/chlpt"/>
</dbReference>
<dbReference type="InterPro" id="IPR035980">
    <property type="entry name" value="Ribosomal_bS6_sf"/>
</dbReference>
<dbReference type="NCBIfam" id="TIGR00166">
    <property type="entry name" value="S6"/>
    <property type="match status" value="1"/>
</dbReference>
<evidence type="ECO:0000256" key="1">
    <source>
        <dbReference type="ARBA" id="ARBA00009512"/>
    </source>
</evidence>
<evidence type="ECO:0000313" key="4">
    <source>
        <dbReference type="Proteomes" id="UP000660262"/>
    </source>
</evidence>
<keyword evidence="4" id="KW-1185">Reference proteome</keyword>
<dbReference type="AlphaFoldDB" id="A0A830HMU3"/>
<reference evidence="3" key="1">
    <citation type="submission" date="2020-10" db="EMBL/GenBank/DDBJ databases">
        <title>Unveiling of a novel bifunctional photoreceptor, Dualchrome1, isolated from a cosmopolitan green alga.</title>
        <authorList>
            <person name="Suzuki S."/>
            <person name="Kawachi M."/>
        </authorList>
    </citation>
    <scope>NUCLEOTIDE SEQUENCE</scope>
    <source>
        <strain evidence="3">NIES 2893</strain>
    </source>
</reference>
<evidence type="ECO:0000256" key="2">
    <source>
        <dbReference type="SAM" id="MobiDB-lite"/>
    </source>
</evidence>
<dbReference type="PANTHER" id="PTHR21011">
    <property type="entry name" value="MITOCHONDRIAL 28S RIBOSOMAL PROTEIN S6"/>
    <property type="match status" value="1"/>
</dbReference>
<feature type="compositionally biased region" description="Low complexity" evidence="2">
    <location>
        <begin position="1"/>
        <end position="16"/>
    </location>
</feature>
<dbReference type="Gene3D" id="3.30.70.60">
    <property type="match status" value="1"/>
</dbReference>
<dbReference type="Pfam" id="PF01250">
    <property type="entry name" value="Ribosomal_S6"/>
    <property type="match status" value="1"/>
</dbReference>
<dbReference type="GO" id="GO:0003735">
    <property type="term" value="F:structural constituent of ribosome"/>
    <property type="evidence" value="ECO:0007669"/>
    <property type="project" value="InterPro"/>
</dbReference>
<dbReference type="OrthoDB" id="2014413at2759"/>
<dbReference type="HAMAP" id="MF_00360">
    <property type="entry name" value="Ribosomal_bS6"/>
    <property type="match status" value="1"/>
</dbReference>
<dbReference type="SUPFAM" id="SSF54995">
    <property type="entry name" value="Ribosomal protein S6"/>
    <property type="match status" value="1"/>
</dbReference>
<dbReference type="GO" id="GO:0005840">
    <property type="term" value="C:ribosome"/>
    <property type="evidence" value="ECO:0007669"/>
    <property type="project" value="InterPro"/>
</dbReference>
<accession>A0A830HMU3</accession>
<organism evidence="3 4">
    <name type="scientific">Pycnococcus provasolii</name>
    <dbReference type="NCBI Taxonomy" id="41880"/>
    <lineage>
        <taxon>Eukaryota</taxon>
        <taxon>Viridiplantae</taxon>
        <taxon>Chlorophyta</taxon>
        <taxon>Pseudoscourfieldiophyceae</taxon>
        <taxon>Pseudoscourfieldiales</taxon>
        <taxon>Pycnococcaceae</taxon>
        <taxon>Pycnococcus</taxon>
    </lineage>
</organism>
<feature type="region of interest" description="Disordered" evidence="2">
    <location>
        <begin position="1"/>
        <end position="23"/>
    </location>
</feature>
<sequence>MLAARTSSLRRTAAPTPRRRSARAVRVSAAAPATLGEVVDPRTGYPRAAKKYETVIILKADTLDDEVQEEMDKLESFINSEGAIECSVMNRGRQRMAYPIKEQWEGIYVMVNFVSMPRVPKALQDMLSAPVVGGDEKNIVRYMTIKYDLPKVNEA</sequence>
<comment type="similarity">
    <text evidence="1">Belongs to the bacterial ribosomal protein bS6 family.</text>
</comment>
<dbReference type="InterPro" id="IPR014717">
    <property type="entry name" value="Transl_elong_EF1B/ribsomal_bS6"/>
</dbReference>
<proteinExistence type="inferred from homology"/>
<dbReference type="CDD" id="cd00473">
    <property type="entry name" value="bS6"/>
    <property type="match status" value="1"/>
</dbReference>
<name>A0A830HMU3_9CHLO</name>